<feature type="domain" description="Cell wall hydrolase SleB" evidence="2">
    <location>
        <begin position="218"/>
        <end position="311"/>
    </location>
</feature>
<evidence type="ECO:0000313" key="4">
    <source>
        <dbReference type="Proteomes" id="UP000258344"/>
    </source>
</evidence>
<protein>
    <submittedName>
        <fullName evidence="3">Structural protein</fullName>
    </submittedName>
</protein>
<name>E3PZA6_9CAUD</name>
<reference evidence="3 4" key="1">
    <citation type="journal article" date="2014" name="Front. Microbiol.">
        <title>Comparative genomics defines the core genome of the growing N4-like phage genus and identifies N4-like Roseophage specific genes.</title>
        <authorList>
            <person name="Chan J.Z."/>
            <person name="Millard A.D."/>
            <person name="Mann N.H."/>
            <person name="Schafer H."/>
        </authorList>
    </citation>
    <scope>NUCLEOTIDE SEQUENCE [LARGE SCALE GENOMIC DNA]</scope>
</reference>
<evidence type="ECO:0000259" key="2">
    <source>
        <dbReference type="Pfam" id="PF07486"/>
    </source>
</evidence>
<keyword evidence="1" id="KW-0175">Coiled coil</keyword>
<feature type="coiled-coil region" evidence="1">
    <location>
        <begin position="633"/>
        <end position="660"/>
    </location>
</feature>
<dbReference type="Gene3D" id="1.10.10.2520">
    <property type="entry name" value="Cell wall hydrolase SleB, domain 1"/>
    <property type="match status" value="1"/>
</dbReference>
<organism evidence="3 4">
    <name type="scientific">Roseovarius sp. 217 phage 1</name>
    <dbReference type="NCBI Taxonomy" id="874471"/>
    <lineage>
        <taxon>Viruses</taxon>
        <taxon>Duplodnaviria</taxon>
        <taxon>Heunggongvirae</taxon>
        <taxon>Uroviricota</taxon>
        <taxon>Caudoviricetes</taxon>
        <taxon>Schitoviridae</taxon>
        <taxon>Rhodovirinae</taxon>
        <taxon>Plymouthvirus</taxon>
        <taxon>Roseovarius Plymouth podovirus 1</taxon>
    </lineage>
</organism>
<dbReference type="InterPro" id="IPR042047">
    <property type="entry name" value="SleB_dom1"/>
</dbReference>
<evidence type="ECO:0000313" key="3">
    <source>
        <dbReference type="EMBL" id="CBW47057.1"/>
    </source>
</evidence>
<accession>E3PZA6</accession>
<dbReference type="InterPro" id="IPR011105">
    <property type="entry name" value="Cell_wall_hydrolase_SleB"/>
</dbReference>
<evidence type="ECO:0000256" key="1">
    <source>
        <dbReference type="SAM" id="Coils"/>
    </source>
</evidence>
<dbReference type="Pfam" id="PF07486">
    <property type="entry name" value="Hydrolase_2"/>
    <property type="match status" value="1"/>
</dbReference>
<sequence>MADPRLQWRQLNQAQPNVAGLMRGSNESLMAAGEAAKGILSSYQEGAETKAHNELLRRTGGKSQDEITAMYQAGAFDDLNLGEKGLTDLRDTMTRRSDLDYTNSNTRNTDARTANTYQNMSQSRDKHGIFMREDGRMVDQREWLQENAGSIVNDRLGGLNNGSSIPRGQGEFVRAGDHVFGNADPGQGPVNGNTGAVQASPETVMRLARTLQAEAGNQGAEGMLAVGSVIRNRAASGKYGEGIDGVIMKPGQFSAWNSQTGYAGGEQGQDMNFQPGEEAMAVAQAILSGQYEDPTQGATHYYNPAISQPAWGGPIVNDRRDNQGNQEPIRGFGGDQTAARMAASGLFVPSEIRAEQSPLEEAATRGDTLNEEQRVETILDQTLLTAESLSQDPNITTKEQFIRQGREEMLQTGLDMSEPEIYALEQRLSEIYDGSPILQENLTPGESTAEQLIRQTQTADQQTDIGLARGAVGGTPEAQLTVDAEGFAGMSTSTEKSAALIDQFRLMDDDFENNPIFGRDADFDPATMDQHLQKAHRELRKSDPDLTIDEVYALASRVFEADPTGRNTLNNQVSIDRMEELLGTYSTDGGRNFAEARNNIDRVDREMTLNASQEAQIQSQLRRSAVQNDPELKRRYETQLQDLREQREGLVKELQQYSSIVEEEDAREAAAALATPGPGASVRRVQ</sequence>
<dbReference type="GO" id="GO:0016787">
    <property type="term" value="F:hydrolase activity"/>
    <property type="evidence" value="ECO:0007669"/>
    <property type="project" value="InterPro"/>
</dbReference>
<proteinExistence type="predicted"/>
<dbReference type="Proteomes" id="UP000258344">
    <property type="component" value="Segment"/>
</dbReference>
<dbReference type="EMBL" id="FR682616">
    <property type="protein sequence ID" value="CBW47057.1"/>
    <property type="molecule type" value="Genomic_DNA"/>
</dbReference>